<proteinExistence type="predicted"/>
<organism evidence="2 3">
    <name type="scientific">Burkholderia lata (strain ATCC 17760 / DSM 23089 / LMG 22485 / NCIMB 9086 / R18194 / 383)</name>
    <dbReference type="NCBI Taxonomy" id="482957"/>
    <lineage>
        <taxon>Bacteria</taxon>
        <taxon>Pseudomonadati</taxon>
        <taxon>Pseudomonadota</taxon>
        <taxon>Betaproteobacteria</taxon>
        <taxon>Burkholderiales</taxon>
        <taxon>Burkholderiaceae</taxon>
        <taxon>Burkholderia</taxon>
        <taxon>Burkholderia cepacia complex</taxon>
    </lineage>
</organism>
<dbReference type="Proteomes" id="UP000494218">
    <property type="component" value="Unassembled WGS sequence"/>
</dbReference>
<dbReference type="AlphaFoldDB" id="A0A6P2IUZ4"/>
<dbReference type="PROSITE" id="PS51257">
    <property type="entry name" value="PROKAR_LIPOPROTEIN"/>
    <property type="match status" value="1"/>
</dbReference>
<evidence type="ECO:0008006" key="4">
    <source>
        <dbReference type="Google" id="ProtNLM"/>
    </source>
</evidence>
<feature type="region of interest" description="Disordered" evidence="1">
    <location>
        <begin position="108"/>
        <end position="128"/>
    </location>
</feature>
<gene>
    <name evidence="2" type="ORF">BLA23254_01515</name>
</gene>
<evidence type="ECO:0000313" key="3">
    <source>
        <dbReference type="Proteomes" id="UP000494218"/>
    </source>
</evidence>
<evidence type="ECO:0000313" key="2">
    <source>
        <dbReference type="EMBL" id="VWB34695.1"/>
    </source>
</evidence>
<reference evidence="2 3" key="1">
    <citation type="submission" date="2019-09" db="EMBL/GenBank/DDBJ databases">
        <authorList>
            <person name="Depoorter E."/>
        </authorList>
    </citation>
    <scope>NUCLEOTIDE SEQUENCE [LARGE SCALE GENOMIC DNA]</scope>
    <source>
        <strain evidence="2">LMG 23254</strain>
    </source>
</reference>
<evidence type="ECO:0000256" key="1">
    <source>
        <dbReference type="SAM" id="MobiDB-lite"/>
    </source>
</evidence>
<accession>A0A6P2IUZ4</accession>
<name>A0A6P2IUZ4_BURL3</name>
<sequence length="466" mass="48908">MQIKRNWTRLYPGVWAAPILCFAVAFTLQGCASPRVSYLDVTTQYQDGKCPGETEVTEPDSMGETRRCLSVRSDGRHISTISTPHVPALDSGQMLYSLPKTVMTLDVSASTSPKEGGNSSPEPNNRSECSAASQRACFSGVKLNERSVAGKKTWLVSPGGGHIFHGATKLASSPLQMTEPRLPKTVSVLWTNTAANAAAAGGVAFSGLISFGLVPAVVGGVVVATATAGKSALYTQDLCLNLLGTTCDQKGVGVAPPAYRAVRIPDQFICERKSPGAQTKLPDAGSTIHAPPDGAQVRLDFRSTDTNSCWHVLTDPDGGEASGWLYRVILEEDIPVGLSKVDIDSLDTSNLPSNALPVAACIHPELQFTWFEATPTDRKTKANILKGDVPYIKLPAVDAASDQAYYVKLPVNGDIQFGDFCGATATVKSASGGLGDTLGAVFKSVGDDTAALSKVTPAKSTSSSGK</sequence>
<dbReference type="EMBL" id="CABVPW010000005">
    <property type="protein sequence ID" value="VWB34695.1"/>
    <property type="molecule type" value="Genomic_DNA"/>
</dbReference>
<protein>
    <recommendedName>
        <fullName evidence="4">Lipoprotein</fullName>
    </recommendedName>
</protein>